<dbReference type="EC" id="2.7.13.3" evidence="2"/>
<dbReference type="InterPro" id="IPR000700">
    <property type="entry name" value="PAS-assoc_C"/>
</dbReference>
<dbReference type="SUPFAM" id="SSF55874">
    <property type="entry name" value="ATPase domain of HSP90 chaperone/DNA topoisomerase II/histidine kinase"/>
    <property type="match status" value="1"/>
</dbReference>
<dbReference type="InterPro" id="IPR036890">
    <property type="entry name" value="HATPase_C_sf"/>
</dbReference>
<dbReference type="PRINTS" id="PR00344">
    <property type="entry name" value="BCTRLSENSOR"/>
</dbReference>
<feature type="domain" description="PAC" evidence="9">
    <location>
        <begin position="418"/>
        <end position="473"/>
    </location>
</feature>
<dbReference type="SUPFAM" id="SSF47384">
    <property type="entry name" value="Homodimeric domain of signal transducing histidine kinase"/>
    <property type="match status" value="1"/>
</dbReference>
<dbReference type="Gene3D" id="3.30.450.20">
    <property type="entry name" value="PAS domain"/>
    <property type="match status" value="6"/>
</dbReference>
<dbReference type="Pfam" id="PF08447">
    <property type="entry name" value="PAS_3"/>
    <property type="match status" value="1"/>
</dbReference>
<dbReference type="InterPro" id="IPR003594">
    <property type="entry name" value="HATPase_dom"/>
</dbReference>
<proteinExistence type="predicted"/>
<gene>
    <name evidence="10" type="ORF">EWM57_18190</name>
</gene>
<dbReference type="InterPro" id="IPR000014">
    <property type="entry name" value="PAS"/>
</dbReference>
<dbReference type="PROSITE" id="PS50112">
    <property type="entry name" value="PAS"/>
    <property type="match status" value="2"/>
</dbReference>
<dbReference type="Pfam" id="PF02518">
    <property type="entry name" value="HATPase_c"/>
    <property type="match status" value="1"/>
</dbReference>
<evidence type="ECO:0000259" key="9">
    <source>
        <dbReference type="PROSITE" id="PS50113"/>
    </source>
</evidence>
<evidence type="ECO:0000256" key="6">
    <source>
        <dbReference type="SAM" id="Coils"/>
    </source>
</evidence>
<dbReference type="InterPro" id="IPR001610">
    <property type="entry name" value="PAC"/>
</dbReference>
<feature type="domain" description="PAC" evidence="9">
    <location>
        <begin position="946"/>
        <end position="998"/>
    </location>
</feature>
<evidence type="ECO:0000256" key="1">
    <source>
        <dbReference type="ARBA" id="ARBA00000085"/>
    </source>
</evidence>
<keyword evidence="4" id="KW-0808">Transferase</keyword>
<dbReference type="InterPro" id="IPR005467">
    <property type="entry name" value="His_kinase_dom"/>
</dbReference>
<dbReference type="Proteomes" id="UP000294155">
    <property type="component" value="Unassembled WGS sequence"/>
</dbReference>
<accession>A0A4Q5L7V4</accession>
<feature type="domain" description="Histidine kinase" evidence="7">
    <location>
        <begin position="1037"/>
        <end position="1250"/>
    </location>
</feature>
<dbReference type="AlphaFoldDB" id="A0A4Q5L7V4"/>
<dbReference type="InterPro" id="IPR035965">
    <property type="entry name" value="PAS-like_dom_sf"/>
</dbReference>
<dbReference type="InterPro" id="IPR052162">
    <property type="entry name" value="Sensor_kinase/Photoreceptor"/>
</dbReference>
<dbReference type="PROSITE" id="PS50113">
    <property type="entry name" value="PAC"/>
    <property type="match status" value="2"/>
</dbReference>
<dbReference type="Gene3D" id="1.10.287.130">
    <property type="match status" value="1"/>
</dbReference>
<dbReference type="SMART" id="SM00388">
    <property type="entry name" value="HisKA"/>
    <property type="match status" value="1"/>
</dbReference>
<dbReference type="GO" id="GO:0000155">
    <property type="term" value="F:phosphorelay sensor kinase activity"/>
    <property type="evidence" value="ECO:0007669"/>
    <property type="project" value="InterPro"/>
</dbReference>
<evidence type="ECO:0000259" key="7">
    <source>
        <dbReference type="PROSITE" id="PS50109"/>
    </source>
</evidence>
<sequence length="1250" mass="140480">MLPTFPPAALAQTLFNVSLTGIILFRPVYESRGETREIIDLAYVQLNPAAQRMLQLPEQPTDSFLTLYPHAANMGVFAFYRDTYLSGAPGRYNVNYQYDGLDNYFHLAAEPSGDLLVVSFTDTSDHDRTAAELALRESQRREQAARAAAEQERNLLQAILTQAPVAMALFEGDEQVVVLANPQICAMWDYAPAEILGRPLLQSVPELRGQGFTEKIADVAHTGVPFVGTEVAANLRQGGRVQTCYFNFVYQPLYDPAGRLLGVLDIAIDVTAQVLSRQRVQELNGELRAANDELVASNAELSRTQRQLQQLNQELEDRVRERTRQLELALNEAQQHREQLREQQGRLQQILGQVPASIATLHGPDHHYSFFNDSYLALTGHRARLGQTVAEVLPEVREQGFVDLLDQVYATGEPFAGTERLLQLHNPRTGQTEARYVDFIYQPLPGNAGQNQGILAFIVDVTEKVRAHQALEELRLQVLAAAEQKVQEREAFYQIFAHTPAAICIQRGPEHRYEYLNAAYQALFSGRQLLGRPVAEALPDAVQTGLAARLDEVYRTGNTYFGHEERLWLLQAAGQAPQERYFTFTYQAYRENEQVVGVSTFAFDVTEQVAAQRATEASARQLKLITDALPVLISYLDQSQTYRFANEAYQHWFHQSPAELLGRTAREVVGESAYQNVQPYIERALAGERIDFEARMPYRENFVKHIRTSYIPDVREGRVLGFYSMAADVTEQVEAQREADRQRQLLHTLFMQAPAPIVILDGPELTYQLVNPAYQQIFPGRELLGKPLLTALPELEGTLIPTLLREVYETGETRVAQELPLLMARYEGQALEEIHWTFTIQPRYGAHGAVDGVLTFAHEVTDQVRARRAVEESEQHFRRLADSVPAMLWVTDAQGQCTYLNAQWYAYTEQQQAEALGIGWVDAVHPDDAPAAAQAFFDANARQTPFYSLYRLRRQDGVYRWTIDSGLPLFTATGEFEGFVGTVIDVHEQRLAEQALQRLTRKLRNARDAAQTLNTELQDTNRQLTRTNVDLDNFIYTASHDLKAPITNIEGLLHVLREQIGSAAAPAAEPVLAMMYEAVSRFQRTITQLSDVTKLQKEQGQPTTAVALAPVLNDVRLDLLPLLLETGARLDVDVEACPTVLFSVKNLRSVLYNLLSNAIKYRHPARVPHVQVRCRAETGYSVLSVQDNGLGLLPEQLTELFEMFRRLHSHVEGSGLGLYMVKRSVENAGGKVVVSSEIGVGSTFSVYFLR</sequence>
<dbReference type="InterPro" id="IPR036097">
    <property type="entry name" value="HisK_dim/P_sf"/>
</dbReference>
<dbReference type="InterPro" id="IPR013656">
    <property type="entry name" value="PAS_4"/>
</dbReference>
<feature type="domain" description="PAS" evidence="8">
    <location>
        <begin position="873"/>
        <end position="943"/>
    </location>
</feature>
<dbReference type="Pfam" id="PF08448">
    <property type="entry name" value="PAS_4"/>
    <property type="match status" value="5"/>
</dbReference>
<dbReference type="PROSITE" id="PS50109">
    <property type="entry name" value="HIS_KIN"/>
    <property type="match status" value="1"/>
</dbReference>
<evidence type="ECO:0000256" key="3">
    <source>
        <dbReference type="ARBA" id="ARBA00022553"/>
    </source>
</evidence>
<dbReference type="RefSeq" id="WP_129922692.1">
    <property type="nucleotide sequence ID" value="NZ_SEWE01000053.1"/>
</dbReference>
<dbReference type="Gene3D" id="3.30.565.10">
    <property type="entry name" value="Histidine kinase-like ATPase, C-terminal domain"/>
    <property type="match status" value="1"/>
</dbReference>
<name>A0A4Q5L7V4_9BACT</name>
<dbReference type="InterPro" id="IPR013655">
    <property type="entry name" value="PAS_fold_3"/>
</dbReference>
<feature type="domain" description="PAS" evidence="8">
    <location>
        <begin position="618"/>
        <end position="688"/>
    </location>
</feature>
<dbReference type="PANTHER" id="PTHR43304:SF1">
    <property type="entry name" value="PAC DOMAIN-CONTAINING PROTEIN"/>
    <property type="match status" value="1"/>
</dbReference>
<dbReference type="OrthoDB" id="9766459at2"/>
<keyword evidence="5" id="KW-0418">Kinase</keyword>
<comment type="caution">
    <text evidence="10">The sequence shown here is derived from an EMBL/GenBank/DDBJ whole genome shotgun (WGS) entry which is preliminary data.</text>
</comment>
<reference evidence="10 11" key="1">
    <citation type="submission" date="2019-02" db="EMBL/GenBank/DDBJ databases">
        <title>Bacterial novel species isolated from soil.</title>
        <authorList>
            <person name="Jung H.-Y."/>
        </authorList>
    </citation>
    <scope>NUCLEOTIDE SEQUENCE [LARGE SCALE GENOMIC DNA]</scope>
    <source>
        <strain evidence="10 11">1-3-3-3</strain>
    </source>
</reference>
<evidence type="ECO:0000256" key="5">
    <source>
        <dbReference type="ARBA" id="ARBA00022777"/>
    </source>
</evidence>
<dbReference type="CDD" id="cd00082">
    <property type="entry name" value="HisKA"/>
    <property type="match status" value="1"/>
</dbReference>
<dbReference type="CDD" id="cd00130">
    <property type="entry name" value="PAS"/>
    <property type="match status" value="3"/>
</dbReference>
<protein>
    <recommendedName>
        <fullName evidence="2">histidine kinase</fullName>
        <ecNumber evidence="2">2.7.13.3</ecNumber>
    </recommendedName>
</protein>
<evidence type="ECO:0000256" key="4">
    <source>
        <dbReference type="ARBA" id="ARBA00022679"/>
    </source>
</evidence>
<evidence type="ECO:0000259" key="8">
    <source>
        <dbReference type="PROSITE" id="PS50112"/>
    </source>
</evidence>
<comment type="catalytic activity">
    <reaction evidence="1">
        <text>ATP + protein L-histidine = ADP + protein N-phospho-L-histidine.</text>
        <dbReference type="EC" id="2.7.13.3"/>
    </reaction>
</comment>
<evidence type="ECO:0000313" key="10">
    <source>
        <dbReference type="EMBL" id="RYU76725.1"/>
    </source>
</evidence>
<dbReference type="FunFam" id="3.30.450.20:FF:000099">
    <property type="entry name" value="Sensory box sensor histidine kinase"/>
    <property type="match status" value="1"/>
</dbReference>
<organism evidence="10 11">
    <name type="scientific">Hymenobacter persicinus</name>
    <dbReference type="NCBI Taxonomy" id="2025506"/>
    <lineage>
        <taxon>Bacteria</taxon>
        <taxon>Pseudomonadati</taxon>
        <taxon>Bacteroidota</taxon>
        <taxon>Cytophagia</taxon>
        <taxon>Cytophagales</taxon>
        <taxon>Hymenobacteraceae</taxon>
        <taxon>Hymenobacter</taxon>
    </lineage>
</organism>
<evidence type="ECO:0000256" key="2">
    <source>
        <dbReference type="ARBA" id="ARBA00012438"/>
    </source>
</evidence>
<evidence type="ECO:0000313" key="11">
    <source>
        <dbReference type="Proteomes" id="UP000294155"/>
    </source>
</evidence>
<dbReference type="PANTHER" id="PTHR43304">
    <property type="entry name" value="PHYTOCHROME-LIKE PROTEIN CPH1"/>
    <property type="match status" value="1"/>
</dbReference>
<dbReference type="InterPro" id="IPR004358">
    <property type="entry name" value="Sig_transdc_His_kin-like_C"/>
</dbReference>
<keyword evidence="11" id="KW-1185">Reference proteome</keyword>
<dbReference type="SMART" id="SM00086">
    <property type="entry name" value="PAC"/>
    <property type="match status" value="4"/>
</dbReference>
<keyword evidence="6" id="KW-0175">Coiled coil</keyword>
<dbReference type="SMART" id="SM00091">
    <property type="entry name" value="PAS"/>
    <property type="match status" value="6"/>
</dbReference>
<dbReference type="NCBIfam" id="TIGR00229">
    <property type="entry name" value="sensory_box"/>
    <property type="match status" value="3"/>
</dbReference>
<feature type="coiled-coil region" evidence="6">
    <location>
        <begin position="280"/>
        <end position="353"/>
    </location>
</feature>
<dbReference type="InterPro" id="IPR003661">
    <property type="entry name" value="HisK_dim/P_dom"/>
</dbReference>
<keyword evidence="3" id="KW-0597">Phosphoprotein</keyword>
<dbReference type="Pfam" id="PF00512">
    <property type="entry name" value="HisKA"/>
    <property type="match status" value="1"/>
</dbReference>
<dbReference type="SMART" id="SM00387">
    <property type="entry name" value="HATPase_c"/>
    <property type="match status" value="1"/>
</dbReference>
<dbReference type="SUPFAM" id="SSF55785">
    <property type="entry name" value="PYP-like sensor domain (PAS domain)"/>
    <property type="match status" value="6"/>
</dbReference>
<feature type="coiled-coil region" evidence="6">
    <location>
        <begin position="989"/>
        <end position="1030"/>
    </location>
</feature>
<dbReference type="EMBL" id="SEWE01000053">
    <property type="protein sequence ID" value="RYU76725.1"/>
    <property type="molecule type" value="Genomic_DNA"/>
</dbReference>